<evidence type="ECO:0000256" key="4">
    <source>
        <dbReference type="ARBA" id="ARBA00023004"/>
    </source>
</evidence>
<dbReference type="EMBL" id="ATBP01000296">
    <property type="protein sequence ID" value="ETR71260.1"/>
    <property type="molecule type" value="Genomic_DNA"/>
</dbReference>
<keyword evidence="4" id="KW-0408">Iron</keyword>
<dbReference type="GO" id="GO:0031419">
    <property type="term" value="F:cobalamin binding"/>
    <property type="evidence" value="ECO:0007669"/>
    <property type="project" value="InterPro"/>
</dbReference>
<dbReference type="Gene3D" id="3.40.50.280">
    <property type="entry name" value="Cobalamin-binding domain"/>
    <property type="match status" value="1"/>
</dbReference>
<evidence type="ECO:0000313" key="8">
    <source>
        <dbReference type="Proteomes" id="UP000189670"/>
    </source>
</evidence>
<gene>
    <name evidence="7" type="ORF">OMM_02626</name>
</gene>
<evidence type="ECO:0000256" key="5">
    <source>
        <dbReference type="ARBA" id="ARBA00023014"/>
    </source>
</evidence>
<evidence type="ECO:0000256" key="1">
    <source>
        <dbReference type="ARBA" id="ARBA00001966"/>
    </source>
</evidence>
<proteinExistence type="predicted"/>
<accession>A0A1V1P8X3</accession>
<organism evidence="7 8">
    <name type="scientific">Candidatus Magnetoglobus multicellularis str. Araruama</name>
    <dbReference type="NCBI Taxonomy" id="890399"/>
    <lineage>
        <taxon>Bacteria</taxon>
        <taxon>Pseudomonadati</taxon>
        <taxon>Thermodesulfobacteriota</taxon>
        <taxon>Desulfobacteria</taxon>
        <taxon>Desulfobacterales</taxon>
        <taxon>Desulfobacteraceae</taxon>
        <taxon>Candidatus Magnetoglobus</taxon>
    </lineage>
</organism>
<dbReference type="GO" id="GO:0051536">
    <property type="term" value="F:iron-sulfur cluster binding"/>
    <property type="evidence" value="ECO:0007669"/>
    <property type="project" value="UniProtKB-KW"/>
</dbReference>
<keyword evidence="2" id="KW-0949">S-adenosyl-L-methionine</keyword>
<keyword evidence="5" id="KW-0411">Iron-sulfur</keyword>
<dbReference type="InterPro" id="IPR051198">
    <property type="entry name" value="BchE-like"/>
</dbReference>
<dbReference type="PANTHER" id="PTHR43409">
    <property type="entry name" value="ANAEROBIC MAGNESIUM-PROTOPORPHYRIN IX MONOMETHYL ESTER CYCLASE-RELATED"/>
    <property type="match status" value="1"/>
</dbReference>
<evidence type="ECO:0000256" key="2">
    <source>
        <dbReference type="ARBA" id="ARBA00022691"/>
    </source>
</evidence>
<dbReference type="Proteomes" id="UP000189670">
    <property type="component" value="Unassembled WGS sequence"/>
</dbReference>
<reference evidence="8" key="1">
    <citation type="submission" date="2012-11" db="EMBL/GenBank/DDBJ databases">
        <authorList>
            <person name="Lucero-Rivera Y.E."/>
            <person name="Tovar-Ramirez D."/>
        </authorList>
    </citation>
    <scope>NUCLEOTIDE SEQUENCE [LARGE SCALE GENOMIC DNA]</scope>
    <source>
        <strain evidence="8">Araruama</strain>
    </source>
</reference>
<keyword evidence="3" id="KW-0479">Metal-binding</keyword>
<comment type="cofactor">
    <cofactor evidence="1">
        <name>[4Fe-4S] cluster</name>
        <dbReference type="ChEBI" id="CHEBI:49883"/>
    </cofactor>
</comment>
<name>A0A1V1P8X3_9BACT</name>
<evidence type="ECO:0000313" key="7">
    <source>
        <dbReference type="EMBL" id="ETR71260.1"/>
    </source>
</evidence>
<dbReference type="PROSITE" id="PS51332">
    <property type="entry name" value="B12_BINDING"/>
    <property type="match status" value="1"/>
</dbReference>
<sequence>MINKKIEIVLIHPGDKRVVYQDLATTYSAIQPPVWCGILASVLKAAGFNVQIIDANALNLSPIDIAATIKEISPLLVGIFVSGVHPSASTQTMPSAIKICKAIKNACDIPIVMAGLHPSALPKHTLETTGVDFVIQGDGLSSFPQLLHCLKSGSDIKIHLDCGFTMHQTRSLFHLNPAL</sequence>
<dbReference type="Pfam" id="PF02310">
    <property type="entry name" value="B12-binding"/>
    <property type="match status" value="1"/>
</dbReference>
<dbReference type="InterPro" id="IPR006158">
    <property type="entry name" value="Cobalamin-bd"/>
</dbReference>
<dbReference type="GO" id="GO:0046872">
    <property type="term" value="F:metal ion binding"/>
    <property type="evidence" value="ECO:0007669"/>
    <property type="project" value="UniProtKB-KW"/>
</dbReference>
<dbReference type="CDD" id="cd02068">
    <property type="entry name" value="radical_SAM_B12_BD"/>
    <property type="match status" value="1"/>
</dbReference>
<feature type="domain" description="B12-binding" evidence="6">
    <location>
        <begin position="19"/>
        <end position="157"/>
    </location>
</feature>
<evidence type="ECO:0000256" key="3">
    <source>
        <dbReference type="ARBA" id="ARBA00022723"/>
    </source>
</evidence>
<evidence type="ECO:0000259" key="6">
    <source>
        <dbReference type="PROSITE" id="PS51332"/>
    </source>
</evidence>
<comment type="caution">
    <text evidence="7">The sequence shown here is derived from an EMBL/GenBank/DDBJ whole genome shotgun (WGS) entry which is preliminary data.</text>
</comment>
<protein>
    <recommendedName>
        <fullName evidence="6">B12-binding domain-containing protein</fullName>
    </recommendedName>
</protein>
<dbReference type="AlphaFoldDB" id="A0A1V1P8X3"/>